<dbReference type="InterPro" id="IPR002035">
    <property type="entry name" value="VWF_A"/>
</dbReference>
<accession>I3Y830</accession>
<keyword evidence="2" id="KW-0812">Transmembrane</keyword>
<feature type="compositionally biased region" description="Low complexity" evidence="1">
    <location>
        <begin position="338"/>
        <end position="347"/>
    </location>
</feature>
<dbReference type="PROSITE" id="PS50234">
    <property type="entry name" value="VWFA"/>
    <property type="match status" value="1"/>
</dbReference>
<feature type="domain" description="VWFA" evidence="3">
    <location>
        <begin position="1"/>
        <end position="182"/>
    </location>
</feature>
<keyword evidence="2" id="KW-1133">Transmembrane helix</keyword>
<dbReference type="SMART" id="SM00327">
    <property type="entry name" value="VWA"/>
    <property type="match status" value="1"/>
</dbReference>
<evidence type="ECO:0000313" key="4">
    <source>
        <dbReference type="EMBL" id="AFL73148.1"/>
    </source>
</evidence>
<evidence type="ECO:0000259" key="3">
    <source>
        <dbReference type="PROSITE" id="PS50234"/>
    </source>
</evidence>
<dbReference type="STRING" id="765911.Thivi_1118"/>
<sequence>MRILIDVSGSMKQNDPRNLRVPALRLVTELLPEGVEAGVWLFAEKTEILAPPCKVDAKWKAQTRARLERIHSRGLFTNIEQAIATAIDGWDAPDEAGERHLVLLTDGLVDVSKEADQSAASRERILSTQIERLRALQVKVHGIALSDEVDAELMRALATQTDGWLESASDADALQRIFLHMMEQAAAPTTVPLEGNRFDIDERVSEFTLLAFTGEGGATILIAPDGTTISASQRPEGVVWRTEAGYDLVTLSNPTPGQWELQGVPDPDNRVVVATDLGIELSPLPSAPRYGESPRIETWLTDHGKPVTRKDLLGLVIATATLTPAANAPRPREEGEAPEQGESAAQPTELALELDAESGRFQTVLDTKTLAPGIHRLQVTLDGGTFKRQATKRLKIAGVPLSISYAQRNPSEETPSAALVATLNAEPDLIDPGSLSGYLLMRGPEGRESVIEIAKPTALPQVLTIPIERPGEYQIQGRLMARALTGENIDIEPETQRLAFEFVAPDGNADSERDSNAPTLSWLELSVYLLVGNALLGLMLGLTWWLLNRQRKKLAVAQTKLAAGKTA</sequence>
<dbReference type="RefSeq" id="WP_014777632.1">
    <property type="nucleotide sequence ID" value="NC_018012.1"/>
</dbReference>
<dbReference type="SUPFAM" id="SSF53300">
    <property type="entry name" value="vWA-like"/>
    <property type="match status" value="1"/>
</dbReference>
<feature type="transmembrane region" description="Helical" evidence="2">
    <location>
        <begin position="525"/>
        <end position="547"/>
    </location>
</feature>
<evidence type="ECO:0000256" key="1">
    <source>
        <dbReference type="SAM" id="MobiDB-lite"/>
    </source>
</evidence>
<dbReference type="InterPro" id="IPR036465">
    <property type="entry name" value="vWFA_dom_sf"/>
</dbReference>
<protein>
    <submittedName>
        <fullName evidence="4">Uncharacterized protein containing a von Willebrand factor type A (VWA) domain</fullName>
    </submittedName>
</protein>
<dbReference type="HOGENOM" id="CLU_012610_0_0_6"/>
<dbReference type="Pfam" id="PF00092">
    <property type="entry name" value="VWA"/>
    <property type="match status" value="1"/>
</dbReference>
<evidence type="ECO:0000313" key="5">
    <source>
        <dbReference type="Proteomes" id="UP000006062"/>
    </source>
</evidence>
<name>I3Y830_THIV6</name>
<keyword evidence="2" id="KW-0472">Membrane</keyword>
<reference evidence="4 5" key="1">
    <citation type="submission" date="2012-06" db="EMBL/GenBank/DDBJ databases">
        <title>Complete sequence of Thiocystis violascens DSM 198.</title>
        <authorList>
            <consortium name="US DOE Joint Genome Institute"/>
            <person name="Lucas S."/>
            <person name="Han J."/>
            <person name="Lapidus A."/>
            <person name="Cheng J.-F."/>
            <person name="Goodwin L."/>
            <person name="Pitluck S."/>
            <person name="Peters L."/>
            <person name="Ovchinnikova G."/>
            <person name="Teshima H."/>
            <person name="Detter J.C."/>
            <person name="Han C."/>
            <person name="Tapia R."/>
            <person name="Land M."/>
            <person name="Hauser L."/>
            <person name="Kyrpides N."/>
            <person name="Ivanova N."/>
            <person name="Pagani I."/>
            <person name="Vogl K."/>
            <person name="Liu Z."/>
            <person name="Frigaard N.-U."/>
            <person name="Bryant D."/>
            <person name="Woyke T."/>
        </authorList>
    </citation>
    <scope>NUCLEOTIDE SEQUENCE [LARGE SCALE GENOMIC DNA]</scope>
    <source>
        <strain evidence="5">ATCC 17096 / DSM 198 / 6111</strain>
    </source>
</reference>
<organism evidence="4 5">
    <name type="scientific">Thiocystis violascens (strain ATCC 17096 / DSM 198 / 6111)</name>
    <name type="common">Chromatium violascens</name>
    <dbReference type="NCBI Taxonomy" id="765911"/>
    <lineage>
        <taxon>Bacteria</taxon>
        <taxon>Pseudomonadati</taxon>
        <taxon>Pseudomonadota</taxon>
        <taxon>Gammaproteobacteria</taxon>
        <taxon>Chromatiales</taxon>
        <taxon>Chromatiaceae</taxon>
        <taxon>Thiocystis</taxon>
    </lineage>
</organism>
<dbReference type="KEGG" id="tvi:Thivi_1118"/>
<dbReference type="Proteomes" id="UP000006062">
    <property type="component" value="Chromosome"/>
</dbReference>
<gene>
    <name evidence="4" type="ordered locus">Thivi_1118</name>
</gene>
<dbReference type="Gene3D" id="3.40.50.410">
    <property type="entry name" value="von Willebrand factor, type A domain"/>
    <property type="match status" value="1"/>
</dbReference>
<dbReference type="EMBL" id="CP003154">
    <property type="protein sequence ID" value="AFL73148.1"/>
    <property type="molecule type" value="Genomic_DNA"/>
</dbReference>
<dbReference type="AlphaFoldDB" id="I3Y830"/>
<evidence type="ECO:0000256" key="2">
    <source>
        <dbReference type="SAM" id="Phobius"/>
    </source>
</evidence>
<dbReference type="CDD" id="cd00198">
    <property type="entry name" value="vWFA"/>
    <property type="match status" value="1"/>
</dbReference>
<feature type="region of interest" description="Disordered" evidence="1">
    <location>
        <begin position="324"/>
        <end position="347"/>
    </location>
</feature>
<proteinExistence type="predicted"/>
<dbReference type="OrthoDB" id="798937at2"/>
<dbReference type="eggNOG" id="COG2304">
    <property type="taxonomic scope" value="Bacteria"/>
</dbReference>
<keyword evidence="5" id="KW-1185">Reference proteome</keyword>